<sequence length="59" mass="6437">MFKKIISLTLLSLFTLGLAACDPEVGSKEWCDGMKEKPKGDWSANEAADFAKNCVLVSE</sequence>
<gene>
    <name evidence="2" type="ORF">GQE98_00255</name>
</gene>
<reference evidence="2 3" key="1">
    <citation type="submission" date="2019-12" db="EMBL/GenBank/DDBJ databases">
        <title>Snethiella sp. nov. sp. isolated from sea sand.</title>
        <authorList>
            <person name="Kim J."/>
            <person name="Jeong S.E."/>
            <person name="Jung H.S."/>
            <person name="Jeon C.O."/>
        </authorList>
    </citation>
    <scope>NUCLEOTIDE SEQUENCE [LARGE SCALE GENOMIC DNA]</scope>
    <source>
        <strain evidence="2 3">DP05</strain>
    </source>
</reference>
<dbReference type="RefSeq" id="WP_161313548.1">
    <property type="nucleotide sequence ID" value="NZ_WTUW01000001.1"/>
</dbReference>
<dbReference type="Proteomes" id="UP000476030">
    <property type="component" value="Unassembled WGS sequence"/>
</dbReference>
<proteinExistence type="predicted"/>
<feature type="signal peptide" evidence="1">
    <location>
        <begin position="1"/>
        <end position="19"/>
    </location>
</feature>
<accession>A0A6L8W3K1</accession>
<organism evidence="2 3">
    <name type="scientific">Sneathiella litorea</name>
    <dbReference type="NCBI Taxonomy" id="2606216"/>
    <lineage>
        <taxon>Bacteria</taxon>
        <taxon>Pseudomonadati</taxon>
        <taxon>Pseudomonadota</taxon>
        <taxon>Alphaproteobacteria</taxon>
        <taxon>Sneathiellales</taxon>
        <taxon>Sneathiellaceae</taxon>
        <taxon>Sneathiella</taxon>
    </lineage>
</organism>
<dbReference type="AlphaFoldDB" id="A0A6L8W3K1"/>
<evidence type="ECO:0000313" key="2">
    <source>
        <dbReference type="EMBL" id="MZR29054.1"/>
    </source>
</evidence>
<keyword evidence="1" id="KW-0732">Signal</keyword>
<dbReference type="InterPro" id="IPR021379">
    <property type="entry name" value="DUF3012"/>
</dbReference>
<dbReference type="EMBL" id="WTUW01000001">
    <property type="protein sequence ID" value="MZR29054.1"/>
    <property type="molecule type" value="Genomic_DNA"/>
</dbReference>
<dbReference type="PROSITE" id="PS51257">
    <property type="entry name" value="PROKAR_LIPOPROTEIN"/>
    <property type="match status" value="1"/>
</dbReference>
<dbReference type="Pfam" id="PF11216">
    <property type="entry name" value="DUF3012"/>
    <property type="match status" value="1"/>
</dbReference>
<feature type="chain" id="PRO_5026865455" evidence="1">
    <location>
        <begin position="20"/>
        <end position="59"/>
    </location>
</feature>
<keyword evidence="3" id="KW-1185">Reference proteome</keyword>
<evidence type="ECO:0000313" key="3">
    <source>
        <dbReference type="Proteomes" id="UP000476030"/>
    </source>
</evidence>
<name>A0A6L8W3K1_9PROT</name>
<protein>
    <submittedName>
        <fullName evidence="2">DUF3012 domain-containing protein</fullName>
    </submittedName>
</protein>
<evidence type="ECO:0000256" key="1">
    <source>
        <dbReference type="SAM" id="SignalP"/>
    </source>
</evidence>
<comment type="caution">
    <text evidence="2">The sequence shown here is derived from an EMBL/GenBank/DDBJ whole genome shotgun (WGS) entry which is preliminary data.</text>
</comment>